<evidence type="ECO:0000313" key="6">
    <source>
        <dbReference type="Proteomes" id="UP000467840"/>
    </source>
</evidence>
<evidence type="ECO:0000256" key="2">
    <source>
        <dbReference type="ARBA" id="ARBA00022964"/>
    </source>
</evidence>
<dbReference type="EMBL" id="JAAGAX010000011">
    <property type="protein sequence ID" value="KAF2297698.1"/>
    <property type="molecule type" value="Genomic_DNA"/>
</dbReference>
<keyword evidence="3" id="KW-0560">Oxidoreductase</keyword>
<dbReference type="InterPro" id="IPR000907">
    <property type="entry name" value="LipOase"/>
</dbReference>
<dbReference type="PANTHER" id="PTHR11771">
    <property type="entry name" value="LIPOXYGENASE"/>
    <property type="match status" value="1"/>
</dbReference>
<dbReference type="Pfam" id="PF00305">
    <property type="entry name" value="Lipoxygenase"/>
    <property type="match status" value="1"/>
</dbReference>
<keyword evidence="2" id="KW-0223">Dioxygenase</keyword>
<evidence type="ECO:0000313" key="5">
    <source>
        <dbReference type="EMBL" id="KAF2297698.1"/>
    </source>
</evidence>
<dbReference type="Gene3D" id="1.20.245.10">
    <property type="entry name" value="Lipoxygenase-1, Domain 5"/>
    <property type="match status" value="1"/>
</dbReference>
<feature type="domain" description="Lipoxygenase" evidence="4">
    <location>
        <begin position="1"/>
        <end position="106"/>
    </location>
</feature>
<protein>
    <recommendedName>
        <fullName evidence="4">Lipoxygenase domain-containing protein</fullName>
    </recommendedName>
</protein>
<sequence>MHPVYKILKPHMLYTLAINAEAREVLISANGIVESYFGPQKYCLGITESAYRHWWRFDMEASPLILSEVDKEYMGARKDLSTWSGDIVIIEAFYGFNGNEEDRKRD</sequence>
<dbReference type="Proteomes" id="UP000467840">
    <property type="component" value="Chromosome 1"/>
</dbReference>
<keyword evidence="1" id="KW-0479">Metal-binding</keyword>
<dbReference type="PROSITE" id="PS51393">
    <property type="entry name" value="LIPOXYGENASE_3"/>
    <property type="match status" value="1"/>
</dbReference>
<dbReference type="InterPro" id="IPR013819">
    <property type="entry name" value="LipOase_C"/>
</dbReference>
<reference evidence="5 6" key="1">
    <citation type="journal article" date="2020" name="Mol. Plant">
        <title>The Chromosome-Based Rubber Tree Genome Provides New Insights into Spurge Genome Evolution and Rubber Biosynthesis.</title>
        <authorList>
            <person name="Liu J."/>
            <person name="Shi C."/>
            <person name="Shi C.C."/>
            <person name="Li W."/>
            <person name="Zhang Q.J."/>
            <person name="Zhang Y."/>
            <person name="Li K."/>
            <person name="Lu H.F."/>
            <person name="Shi C."/>
            <person name="Zhu S.T."/>
            <person name="Xiao Z.Y."/>
            <person name="Nan H."/>
            <person name="Yue Y."/>
            <person name="Zhu X.G."/>
            <person name="Wu Y."/>
            <person name="Hong X.N."/>
            <person name="Fan G.Y."/>
            <person name="Tong Y."/>
            <person name="Zhang D."/>
            <person name="Mao C.L."/>
            <person name="Liu Y.L."/>
            <person name="Hao S.J."/>
            <person name="Liu W.Q."/>
            <person name="Lv M.Q."/>
            <person name="Zhang H.B."/>
            <person name="Liu Y."/>
            <person name="Hu-Tang G.R."/>
            <person name="Wang J.P."/>
            <person name="Wang J.H."/>
            <person name="Sun Y.H."/>
            <person name="Ni S.B."/>
            <person name="Chen W.B."/>
            <person name="Zhang X.C."/>
            <person name="Jiao Y.N."/>
            <person name="Eichler E.E."/>
            <person name="Li G.H."/>
            <person name="Liu X."/>
            <person name="Gao L.Z."/>
        </authorList>
    </citation>
    <scope>NUCLEOTIDE SEQUENCE [LARGE SCALE GENOMIC DNA]</scope>
    <source>
        <strain evidence="6">cv. GT1</strain>
        <tissue evidence="5">Leaf</tissue>
    </source>
</reference>
<proteinExistence type="predicted"/>
<evidence type="ECO:0000256" key="1">
    <source>
        <dbReference type="ARBA" id="ARBA00022723"/>
    </source>
</evidence>
<accession>A0A6A6LBM1</accession>
<gene>
    <name evidence="5" type="ORF">GH714_002325</name>
</gene>
<dbReference type="GO" id="GO:0034440">
    <property type="term" value="P:lipid oxidation"/>
    <property type="evidence" value="ECO:0007669"/>
    <property type="project" value="InterPro"/>
</dbReference>
<dbReference type="InterPro" id="IPR020834">
    <property type="entry name" value="LipOase_CS"/>
</dbReference>
<comment type="caution">
    <text evidence="5">The sequence shown here is derived from an EMBL/GenBank/DDBJ whole genome shotgun (WGS) entry which is preliminary data.</text>
</comment>
<dbReference type="GO" id="GO:0046872">
    <property type="term" value="F:metal ion binding"/>
    <property type="evidence" value="ECO:0007669"/>
    <property type="project" value="UniProtKB-KW"/>
</dbReference>
<evidence type="ECO:0000259" key="4">
    <source>
        <dbReference type="PROSITE" id="PS51393"/>
    </source>
</evidence>
<dbReference type="GO" id="GO:0016702">
    <property type="term" value="F:oxidoreductase activity, acting on single donors with incorporation of molecular oxygen, incorporation of two atoms of oxygen"/>
    <property type="evidence" value="ECO:0007669"/>
    <property type="project" value="InterPro"/>
</dbReference>
<dbReference type="PROSITE" id="PS00081">
    <property type="entry name" value="LIPOXYGENASE_2"/>
    <property type="match status" value="1"/>
</dbReference>
<dbReference type="AlphaFoldDB" id="A0A6A6LBM1"/>
<keyword evidence="6" id="KW-1185">Reference proteome</keyword>
<dbReference type="SUPFAM" id="SSF48484">
    <property type="entry name" value="Lipoxigenase"/>
    <property type="match status" value="1"/>
</dbReference>
<dbReference type="InterPro" id="IPR036226">
    <property type="entry name" value="LipOase_C_sf"/>
</dbReference>
<name>A0A6A6LBM1_HEVBR</name>
<evidence type="ECO:0000256" key="3">
    <source>
        <dbReference type="ARBA" id="ARBA00023002"/>
    </source>
</evidence>
<organism evidence="5 6">
    <name type="scientific">Hevea brasiliensis</name>
    <name type="common">Para rubber tree</name>
    <name type="synonym">Siphonia brasiliensis</name>
    <dbReference type="NCBI Taxonomy" id="3981"/>
    <lineage>
        <taxon>Eukaryota</taxon>
        <taxon>Viridiplantae</taxon>
        <taxon>Streptophyta</taxon>
        <taxon>Embryophyta</taxon>
        <taxon>Tracheophyta</taxon>
        <taxon>Spermatophyta</taxon>
        <taxon>Magnoliopsida</taxon>
        <taxon>eudicotyledons</taxon>
        <taxon>Gunneridae</taxon>
        <taxon>Pentapetalae</taxon>
        <taxon>rosids</taxon>
        <taxon>fabids</taxon>
        <taxon>Malpighiales</taxon>
        <taxon>Euphorbiaceae</taxon>
        <taxon>Crotonoideae</taxon>
        <taxon>Micrandreae</taxon>
        <taxon>Hevea</taxon>
    </lineage>
</organism>